<dbReference type="OrthoDB" id="1902296at2759"/>
<sequence length="155" mass="17722">MWVESRARDADGYKLWYSGFLKGKNGVGILVARDLKESVVECTLNIINTYTPQVGLEDEVKRRFWEGSYTEVHGGFSFGDRNGRGTSLLDFAKAFELVITNSSFPKREEANLVTFQSTMVKTQIDYLLFRRCDRGLCEDCKVITGETLIRRISSW</sequence>
<reference evidence="1" key="1">
    <citation type="submission" date="2025-08" db="UniProtKB">
        <authorList>
            <consortium name="RefSeq"/>
        </authorList>
    </citation>
    <scope>IDENTIFICATION</scope>
</reference>
<protein>
    <recommendedName>
        <fullName evidence="2">Craniofacial development protein 2-like</fullName>
    </recommendedName>
</protein>
<proteinExistence type="predicted"/>
<evidence type="ECO:0008006" key="2">
    <source>
        <dbReference type="Google" id="ProtNLM"/>
    </source>
</evidence>
<dbReference type="PaxDb" id="4097-A0A1S4ADJ2"/>
<name>A0A1S4ADJ2_TOBAC</name>
<accession>A0A1S4ADJ2</accession>
<evidence type="ECO:0000313" key="1">
    <source>
        <dbReference type="RefSeq" id="XP_016474742.1"/>
    </source>
</evidence>
<dbReference type="InterPro" id="IPR036691">
    <property type="entry name" value="Endo/exonu/phosph_ase_sf"/>
</dbReference>
<dbReference type="Gene3D" id="3.60.10.10">
    <property type="entry name" value="Endonuclease/exonuclease/phosphatase"/>
    <property type="match status" value="1"/>
</dbReference>
<dbReference type="AlphaFoldDB" id="A0A1S4ADJ2"/>
<gene>
    <name evidence="1" type="primary">LOC107796472</name>
</gene>
<dbReference type="PANTHER" id="PTHR23227:SF67">
    <property type="entry name" value="CRANIOFACIAL DEVELOPMENT PROTEIN 2-LIKE"/>
    <property type="match status" value="1"/>
</dbReference>
<dbReference type="STRING" id="4097.A0A1S4ADJ2"/>
<dbReference type="InterPro" id="IPR027124">
    <property type="entry name" value="Swc5/CFDP1/2"/>
</dbReference>
<dbReference type="KEGG" id="nta:107796472"/>
<organism evidence="1">
    <name type="scientific">Nicotiana tabacum</name>
    <name type="common">Common tobacco</name>
    <dbReference type="NCBI Taxonomy" id="4097"/>
    <lineage>
        <taxon>Eukaryota</taxon>
        <taxon>Viridiplantae</taxon>
        <taxon>Streptophyta</taxon>
        <taxon>Embryophyta</taxon>
        <taxon>Tracheophyta</taxon>
        <taxon>Spermatophyta</taxon>
        <taxon>Magnoliopsida</taxon>
        <taxon>eudicotyledons</taxon>
        <taxon>Gunneridae</taxon>
        <taxon>Pentapetalae</taxon>
        <taxon>asterids</taxon>
        <taxon>lamiids</taxon>
        <taxon>Solanales</taxon>
        <taxon>Solanaceae</taxon>
        <taxon>Nicotianoideae</taxon>
        <taxon>Nicotianeae</taxon>
        <taxon>Nicotiana</taxon>
    </lineage>
</organism>
<dbReference type="PANTHER" id="PTHR23227">
    <property type="entry name" value="BUCENTAUR RELATED"/>
    <property type="match status" value="1"/>
</dbReference>
<dbReference type="RefSeq" id="XP_016474742.1">
    <property type="nucleotide sequence ID" value="XM_016619256.1"/>
</dbReference>